<name>A0A843VYT9_COLES</name>
<organism evidence="1 2">
    <name type="scientific">Colocasia esculenta</name>
    <name type="common">Wild taro</name>
    <name type="synonym">Arum esculentum</name>
    <dbReference type="NCBI Taxonomy" id="4460"/>
    <lineage>
        <taxon>Eukaryota</taxon>
        <taxon>Viridiplantae</taxon>
        <taxon>Streptophyta</taxon>
        <taxon>Embryophyta</taxon>
        <taxon>Tracheophyta</taxon>
        <taxon>Spermatophyta</taxon>
        <taxon>Magnoliopsida</taxon>
        <taxon>Liliopsida</taxon>
        <taxon>Araceae</taxon>
        <taxon>Aroideae</taxon>
        <taxon>Colocasieae</taxon>
        <taxon>Colocasia</taxon>
    </lineage>
</organism>
<dbReference type="EMBL" id="NMUH01002604">
    <property type="protein sequence ID" value="MQM01016.1"/>
    <property type="molecule type" value="Genomic_DNA"/>
</dbReference>
<evidence type="ECO:0000313" key="1">
    <source>
        <dbReference type="EMBL" id="MQM01016.1"/>
    </source>
</evidence>
<comment type="caution">
    <text evidence="1">The sequence shown here is derived from an EMBL/GenBank/DDBJ whole genome shotgun (WGS) entry which is preliminary data.</text>
</comment>
<keyword evidence="2" id="KW-1185">Reference proteome</keyword>
<reference evidence="1" key="1">
    <citation type="submission" date="2017-07" db="EMBL/GenBank/DDBJ databases">
        <title>Taro Niue Genome Assembly and Annotation.</title>
        <authorList>
            <person name="Atibalentja N."/>
            <person name="Keating K."/>
            <person name="Fields C.J."/>
        </authorList>
    </citation>
    <scope>NUCLEOTIDE SEQUENCE</scope>
    <source>
        <strain evidence="1">Niue_2</strain>
        <tissue evidence="1">Leaf</tissue>
    </source>
</reference>
<sequence length="175" mass="19034">MPTVVTSSVGCPRFCVSQACARGLSRYLCCTAKGPQARVPKGARHGSAAEWSAVVVLVGLHSCLTCSRGAAARPSVRGCEAESFWGSFPTEPVTFEAHPYTLQVKERMRFLYRLPVQSRVSAVLGRRFQQCRFSSVVPRGMPQACCVLLCFHGHVHDIPCEAMACSREAESGQAR</sequence>
<dbReference type="Proteomes" id="UP000652761">
    <property type="component" value="Unassembled WGS sequence"/>
</dbReference>
<proteinExistence type="predicted"/>
<accession>A0A843VYT9</accession>
<protein>
    <submittedName>
        <fullName evidence="1">Uncharacterized protein</fullName>
    </submittedName>
</protein>
<gene>
    <name evidence="1" type="ORF">Taro_033765</name>
</gene>
<evidence type="ECO:0000313" key="2">
    <source>
        <dbReference type="Proteomes" id="UP000652761"/>
    </source>
</evidence>
<dbReference type="AlphaFoldDB" id="A0A843VYT9"/>